<dbReference type="EMBL" id="JAWRVI010000108">
    <property type="protein sequence ID" value="KAK4076908.1"/>
    <property type="molecule type" value="Genomic_DNA"/>
</dbReference>
<feature type="compositionally biased region" description="Polar residues" evidence="1">
    <location>
        <begin position="613"/>
        <end position="622"/>
    </location>
</feature>
<feature type="compositionally biased region" description="Polar residues" evidence="1">
    <location>
        <begin position="693"/>
        <end position="708"/>
    </location>
</feature>
<accession>A0ABR0BGQ6</accession>
<reference evidence="2 3" key="1">
    <citation type="journal article" date="2024" name="Microbiol. Resour. Announc.">
        <title>Genome annotations for the ascomycete fungi Trichoderma harzianum, Trichoderma aggressivum, and Purpureocillium lilacinum.</title>
        <authorList>
            <person name="Beijen E.P.W."/>
            <person name="Ohm R.A."/>
        </authorList>
    </citation>
    <scope>NUCLEOTIDE SEQUENCE [LARGE SCALE GENOMIC DNA]</scope>
    <source>
        <strain evidence="2 3">CBS 150709</strain>
    </source>
</reference>
<protein>
    <submittedName>
        <fullName evidence="2">Uncharacterized protein</fullName>
    </submittedName>
</protein>
<proteinExistence type="predicted"/>
<feature type="region of interest" description="Disordered" evidence="1">
    <location>
        <begin position="278"/>
        <end position="315"/>
    </location>
</feature>
<evidence type="ECO:0000313" key="2">
    <source>
        <dbReference type="EMBL" id="KAK4076908.1"/>
    </source>
</evidence>
<feature type="region of interest" description="Disordered" evidence="1">
    <location>
        <begin position="613"/>
        <end position="709"/>
    </location>
</feature>
<feature type="region of interest" description="Disordered" evidence="1">
    <location>
        <begin position="148"/>
        <end position="175"/>
    </location>
</feature>
<feature type="compositionally biased region" description="Pro residues" evidence="1">
    <location>
        <begin position="653"/>
        <end position="666"/>
    </location>
</feature>
<evidence type="ECO:0000313" key="3">
    <source>
        <dbReference type="Proteomes" id="UP001287286"/>
    </source>
</evidence>
<dbReference type="PANTHER" id="PTHR42053">
    <property type="match status" value="1"/>
</dbReference>
<name>A0ABR0BGQ6_PURLI</name>
<feature type="compositionally biased region" description="Low complexity" evidence="1">
    <location>
        <begin position="623"/>
        <end position="652"/>
    </location>
</feature>
<gene>
    <name evidence="2" type="ORF">Purlil1_12497</name>
</gene>
<comment type="caution">
    <text evidence="2">The sequence shown here is derived from an EMBL/GenBank/DDBJ whole genome shotgun (WGS) entry which is preliminary data.</text>
</comment>
<sequence>MVGEEGTDKDKDQPSLLPRALLPDTKYKGSSHSCDSSWDLILSSNSPLPANTLLTHPLPLEGFQSSPHPLSYQLLASAEQHCLVRLHRPHPLPHTLHLGNLQARFLQDKSPRLSAPVDIHLHHRYHHCLHSSPDDVGPLASDFLDRSLGQASRHSQSPTSPPPGSQQQQQREPLANDRTSFLLSRNAKFLCPTRTPREGLRPRRGIFTHAAIVTHDIVVILGGIAESDLSRATPGNPAALRLAAIQPGQDPIRCWALAPEQAGSTTSQVLDPRILTVSPYGRKRGEPQDQPNRRCTGKSRPSARPPTRRVPAEPLQATPPIQLAAHPRRPHPCPSSTSWTSVVTLNPALFHKNEHGAWSIPRDTRALLSSHPCPGACGVRSPVHQRAPFDVRSSVSAHIQVQALCLPPGAPSQPSNQSLTFNSPVCFTGIVCSVAVDPPLHRSAHSCYDSFPTPLTTSALLPSSPCLAFLPLCLPSLYYSQPPSVLPRFSSGRALFLASSLFAHPLCSSSTSSPPSPFTAATLQDLQDRVACLQGSAVVVAIMPVTKPKLEKLSTPVTATFPSEIASASTATPLSAINFPCKPDPDFIKTPISPPSAYTDFLTKAMSLNSPIVASSGETTPDSASGAAPSEKSEGSSKAGDSSPSSTASSTKPSPPTSAPVVPPSPYTSSGPMSAPPTGAASFPSLKLPPSPAISNFDSPLSASTVRSPFSARSVHSVFDWEAALKARFADSKKHKSSRTSVRHIREVVTRTVTYTPRMEPAPRGKRRKVE</sequence>
<dbReference type="Proteomes" id="UP001287286">
    <property type="component" value="Unassembled WGS sequence"/>
</dbReference>
<dbReference type="PANTHER" id="PTHR42053:SF1">
    <property type="match status" value="1"/>
</dbReference>
<keyword evidence="3" id="KW-1185">Reference proteome</keyword>
<organism evidence="2 3">
    <name type="scientific">Purpureocillium lilacinum</name>
    <name type="common">Paecilomyces lilacinus</name>
    <dbReference type="NCBI Taxonomy" id="33203"/>
    <lineage>
        <taxon>Eukaryota</taxon>
        <taxon>Fungi</taxon>
        <taxon>Dikarya</taxon>
        <taxon>Ascomycota</taxon>
        <taxon>Pezizomycotina</taxon>
        <taxon>Sordariomycetes</taxon>
        <taxon>Hypocreomycetidae</taxon>
        <taxon>Hypocreales</taxon>
        <taxon>Ophiocordycipitaceae</taxon>
        <taxon>Purpureocillium</taxon>
    </lineage>
</organism>
<evidence type="ECO:0000256" key="1">
    <source>
        <dbReference type="SAM" id="MobiDB-lite"/>
    </source>
</evidence>